<dbReference type="AlphaFoldDB" id="A0A9D4MYG0"/>
<comment type="caution">
    <text evidence="1">The sequence shown here is derived from an EMBL/GenBank/DDBJ whole genome shotgun (WGS) entry which is preliminary data.</text>
</comment>
<gene>
    <name evidence="1" type="ORF">DPMN_008046</name>
</gene>
<protein>
    <submittedName>
        <fullName evidence="1">Uncharacterized protein</fullName>
    </submittedName>
</protein>
<name>A0A9D4MYG0_DREPO</name>
<evidence type="ECO:0000313" key="2">
    <source>
        <dbReference type="Proteomes" id="UP000828390"/>
    </source>
</evidence>
<accession>A0A9D4MYG0</accession>
<keyword evidence="2" id="KW-1185">Reference proteome</keyword>
<proteinExistence type="predicted"/>
<dbReference type="Proteomes" id="UP000828390">
    <property type="component" value="Unassembled WGS sequence"/>
</dbReference>
<dbReference type="EMBL" id="JAIWYP010000001">
    <property type="protein sequence ID" value="KAH3884074.1"/>
    <property type="molecule type" value="Genomic_DNA"/>
</dbReference>
<reference evidence="1" key="2">
    <citation type="submission" date="2020-11" db="EMBL/GenBank/DDBJ databases">
        <authorList>
            <person name="McCartney M.A."/>
            <person name="Auch B."/>
            <person name="Kono T."/>
            <person name="Mallez S."/>
            <person name="Becker A."/>
            <person name="Gohl D.M."/>
            <person name="Silverstein K.A.T."/>
            <person name="Koren S."/>
            <person name="Bechman K.B."/>
            <person name="Herman A."/>
            <person name="Abrahante J.E."/>
            <person name="Garbe J."/>
        </authorList>
    </citation>
    <scope>NUCLEOTIDE SEQUENCE</scope>
    <source>
        <strain evidence="1">Duluth1</strain>
        <tissue evidence="1">Whole animal</tissue>
    </source>
</reference>
<reference evidence="1" key="1">
    <citation type="journal article" date="2019" name="bioRxiv">
        <title>The Genome of the Zebra Mussel, Dreissena polymorpha: A Resource for Invasive Species Research.</title>
        <authorList>
            <person name="McCartney M.A."/>
            <person name="Auch B."/>
            <person name="Kono T."/>
            <person name="Mallez S."/>
            <person name="Zhang Y."/>
            <person name="Obille A."/>
            <person name="Becker A."/>
            <person name="Abrahante J.E."/>
            <person name="Garbe J."/>
            <person name="Badalamenti J.P."/>
            <person name="Herman A."/>
            <person name="Mangelson H."/>
            <person name="Liachko I."/>
            <person name="Sullivan S."/>
            <person name="Sone E.D."/>
            <person name="Koren S."/>
            <person name="Silverstein K.A.T."/>
            <person name="Beckman K.B."/>
            <person name="Gohl D.M."/>
        </authorList>
    </citation>
    <scope>NUCLEOTIDE SEQUENCE</scope>
    <source>
        <strain evidence="1">Duluth1</strain>
        <tissue evidence="1">Whole animal</tissue>
    </source>
</reference>
<evidence type="ECO:0000313" key="1">
    <source>
        <dbReference type="EMBL" id="KAH3884074.1"/>
    </source>
</evidence>
<sequence length="54" mass="6094">MKKSKEVLTIKKTTFFPLLSRCVACMVLLDVTSRRPEPQNGFLSTLRLLSIAVL</sequence>
<organism evidence="1 2">
    <name type="scientific">Dreissena polymorpha</name>
    <name type="common">Zebra mussel</name>
    <name type="synonym">Mytilus polymorpha</name>
    <dbReference type="NCBI Taxonomy" id="45954"/>
    <lineage>
        <taxon>Eukaryota</taxon>
        <taxon>Metazoa</taxon>
        <taxon>Spiralia</taxon>
        <taxon>Lophotrochozoa</taxon>
        <taxon>Mollusca</taxon>
        <taxon>Bivalvia</taxon>
        <taxon>Autobranchia</taxon>
        <taxon>Heteroconchia</taxon>
        <taxon>Euheterodonta</taxon>
        <taxon>Imparidentia</taxon>
        <taxon>Neoheterodontei</taxon>
        <taxon>Myida</taxon>
        <taxon>Dreissenoidea</taxon>
        <taxon>Dreissenidae</taxon>
        <taxon>Dreissena</taxon>
    </lineage>
</organism>